<feature type="transmembrane region" description="Helical" evidence="8">
    <location>
        <begin position="165"/>
        <end position="183"/>
    </location>
</feature>
<proteinExistence type="predicted"/>
<dbReference type="InterPro" id="IPR017938">
    <property type="entry name" value="Riboflavin_synthase-like_b-brl"/>
</dbReference>
<dbReference type="CDD" id="cd06186">
    <property type="entry name" value="NOX_Duox_like_FAD_NADP"/>
    <property type="match status" value="1"/>
</dbReference>
<evidence type="ECO:0000256" key="2">
    <source>
        <dbReference type="ARBA" id="ARBA00022692"/>
    </source>
</evidence>
<gene>
    <name evidence="10" type="ORF">B0J11DRAFT_441827</name>
</gene>
<sequence>MRYFTARKLVFHSFFWCAHWALFAYGWYSQATNARLVGVNALRYSIWISRGAGLVLSVDTSLLLLPMCRTLLRWIRPKVRILHLDESIWFHRQVAYAMLLFTVVHTSAHYINFYNIEITQIRPETVTQIHYTQAGPVTGHVMLLCMVLIYTTAHHRIRQQSFETFWYTHHLFVPFFLGLYTHTVGCFVRDSAQAVSPFAGEETQKHCLGYQGWRWELWAGGLYLAERLYREIRARRETEITKVIHHPFNVVEIQFRKPSMKYMPGQWLFLNCPEISHHQWHPFTITSCPSDQYISVHVRQVGDFTRDIGDALGAGPSQSKVFDASTGVYEIALEQGQRMPRLRIDGPYGAPAEDVFSNEISVLIGTGIGVTPWASILKQIWHSRSLTPPRMGRLRRVEFVWVCRDTSAFEWFQDLLASLETQGNNESFLRIHIYLTQKIDSDTAANITLNSVGANTDAVTDLKTRTHFGRPNFKAIFNQMANELHDGSYMPGIESVIKKTVGVYFCGPSVAARDIKAACKHATNPDVHFKFWKEHF</sequence>
<feature type="domain" description="FAD-binding FR-type" evidence="9">
    <location>
        <begin position="233"/>
        <end position="354"/>
    </location>
</feature>
<feature type="transmembrane region" description="Helical" evidence="8">
    <location>
        <begin position="131"/>
        <end position="153"/>
    </location>
</feature>
<name>A0A9P9IFP5_9PLEO</name>
<dbReference type="InterPro" id="IPR017927">
    <property type="entry name" value="FAD-bd_FR_type"/>
</dbReference>
<dbReference type="PROSITE" id="PS51384">
    <property type="entry name" value="FAD_FR"/>
    <property type="match status" value="1"/>
</dbReference>
<dbReference type="FunFam" id="3.40.50.80:FF:000029">
    <property type="entry name" value="NADPH oxidase A"/>
    <property type="match status" value="1"/>
</dbReference>
<accession>A0A9P9IFP5</accession>
<keyword evidence="7 8" id="KW-0472">Membrane</keyword>
<dbReference type="InterPro" id="IPR013112">
    <property type="entry name" value="FAD-bd_8"/>
</dbReference>
<dbReference type="GO" id="GO:0006811">
    <property type="term" value="P:monoatomic ion transport"/>
    <property type="evidence" value="ECO:0007669"/>
    <property type="project" value="UniProtKB-KW"/>
</dbReference>
<dbReference type="Gene3D" id="2.40.30.10">
    <property type="entry name" value="Translation factors"/>
    <property type="match status" value="1"/>
</dbReference>
<evidence type="ECO:0000256" key="1">
    <source>
        <dbReference type="ARBA" id="ARBA00004141"/>
    </source>
</evidence>
<feature type="transmembrane region" description="Helical" evidence="8">
    <location>
        <begin position="93"/>
        <end position="111"/>
    </location>
</feature>
<dbReference type="SUPFAM" id="SSF63380">
    <property type="entry name" value="Riboflavin synthase domain-like"/>
    <property type="match status" value="1"/>
</dbReference>
<dbReference type="SUPFAM" id="SSF52343">
    <property type="entry name" value="Ferredoxin reductase-like, C-terminal NADP-linked domain"/>
    <property type="match status" value="1"/>
</dbReference>
<dbReference type="GO" id="GO:0006952">
    <property type="term" value="P:defense response"/>
    <property type="evidence" value="ECO:0007669"/>
    <property type="project" value="TreeGrafter"/>
</dbReference>
<comment type="subcellular location">
    <subcellularLocation>
        <location evidence="1">Membrane</location>
        <topology evidence="1">Multi-pass membrane protein</topology>
    </subcellularLocation>
</comment>
<dbReference type="FunFam" id="2.40.30.10:FF:000091">
    <property type="entry name" value="NADPH oxidase (NoxA), putative"/>
    <property type="match status" value="1"/>
</dbReference>
<dbReference type="InterPro" id="IPR013130">
    <property type="entry name" value="Fe3_Rdtase_TM_dom"/>
</dbReference>
<feature type="transmembrane region" description="Helical" evidence="8">
    <location>
        <begin position="9"/>
        <end position="28"/>
    </location>
</feature>
<keyword evidence="6" id="KW-0406">Ion transport</keyword>
<dbReference type="PANTHER" id="PTHR11972">
    <property type="entry name" value="NADPH OXIDASE"/>
    <property type="match status" value="1"/>
</dbReference>
<dbReference type="InterPro" id="IPR050369">
    <property type="entry name" value="RBOH/FRE"/>
</dbReference>
<dbReference type="InterPro" id="IPR013121">
    <property type="entry name" value="Fe_red_NAD-bd_6"/>
</dbReference>
<dbReference type="Gene3D" id="3.40.50.80">
    <property type="entry name" value="Nucleotide-binding domain of ferredoxin-NADP reductase (FNR) module"/>
    <property type="match status" value="1"/>
</dbReference>
<protein>
    <submittedName>
        <fullName evidence="10">Cytochrome b-245 heavy chain subunit beta</fullName>
    </submittedName>
</protein>
<dbReference type="SFLD" id="SFLDG01169">
    <property type="entry name" value="NADPH_oxidase_subgroup_(NOX)"/>
    <property type="match status" value="1"/>
</dbReference>
<evidence type="ECO:0000256" key="5">
    <source>
        <dbReference type="ARBA" id="ARBA00023002"/>
    </source>
</evidence>
<reference evidence="10" key="1">
    <citation type="journal article" date="2021" name="Nat. Commun.">
        <title>Genetic determinants of endophytism in the Arabidopsis root mycobiome.</title>
        <authorList>
            <person name="Mesny F."/>
            <person name="Miyauchi S."/>
            <person name="Thiergart T."/>
            <person name="Pickel B."/>
            <person name="Atanasova L."/>
            <person name="Karlsson M."/>
            <person name="Huettel B."/>
            <person name="Barry K.W."/>
            <person name="Haridas S."/>
            <person name="Chen C."/>
            <person name="Bauer D."/>
            <person name="Andreopoulos W."/>
            <person name="Pangilinan J."/>
            <person name="LaButti K."/>
            <person name="Riley R."/>
            <person name="Lipzen A."/>
            <person name="Clum A."/>
            <person name="Drula E."/>
            <person name="Henrissat B."/>
            <person name="Kohler A."/>
            <person name="Grigoriev I.V."/>
            <person name="Martin F.M."/>
            <person name="Hacquard S."/>
        </authorList>
    </citation>
    <scope>NUCLEOTIDE SEQUENCE</scope>
    <source>
        <strain evidence="10">MPI-CAGE-CH-0243</strain>
    </source>
</reference>
<evidence type="ECO:0000313" key="10">
    <source>
        <dbReference type="EMBL" id="KAH7118024.1"/>
    </source>
</evidence>
<dbReference type="GO" id="GO:0042554">
    <property type="term" value="P:superoxide anion generation"/>
    <property type="evidence" value="ECO:0007669"/>
    <property type="project" value="TreeGrafter"/>
</dbReference>
<keyword evidence="3" id="KW-0249">Electron transport</keyword>
<dbReference type="InterPro" id="IPR039261">
    <property type="entry name" value="FNR_nucleotide-bd"/>
</dbReference>
<dbReference type="EMBL" id="JAGMWT010000013">
    <property type="protein sequence ID" value="KAH7118024.1"/>
    <property type="molecule type" value="Genomic_DNA"/>
</dbReference>
<keyword evidence="6" id="KW-0813">Transport</keyword>
<dbReference type="AlphaFoldDB" id="A0A9P9IFP5"/>
<keyword evidence="5" id="KW-0560">Oxidoreductase</keyword>
<evidence type="ECO:0000256" key="7">
    <source>
        <dbReference type="ARBA" id="ARBA00023136"/>
    </source>
</evidence>
<dbReference type="PANTHER" id="PTHR11972:SF39">
    <property type="entry name" value="FAD-BINDING FR-TYPE DOMAIN-CONTAINING PROTEIN"/>
    <property type="match status" value="1"/>
</dbReference>
<comment type="caution">
    <text evidence="10">The sequence shown here is derived from an EMBL/GenBank/DDBJ whole genome shotgun (WGS) entry which is preliminary data.</text>
</comment>
<dbReference type="GO" id="GO:0016175">
    <property type="term" value="F:superoxide-generating NAD(P)H oxidase activity"/>
    <property type="evidence" value="ECO:0007669"/>
    <property type="project" value="TreeGrafter"/>
</dbReference>
<dbReference type="Pfam" id="PF08022">
    <property type="entry name" value="FAD_binding_8"/>
    <property type="match status" value="1"/>
</dbReference>
<evidence type="ECO:0000256" key="6">
    <source>
        <dbReference type="ARBA" id="ARBA00023065"/>
    </source>
</evidence>
<evidence type="ECO:0000259" key="9">
    <source>
        <dbReference type="PROSITE" id="PS51384"/>
    </source>
</evidence>
<keyword evidence="11" id="KW-1185">Reference proteome</keyword>
<dbReference type="Pfam" id="PF01794">
    <property type="entry name" value="Ferric_reduct"/>
    <property type="match status" value="1"/>
</dbReference>
<dbReference type="Proteomes" id="UP000700596">
    <property type="component" value="Unassembled WGS sequence"/>
</dbReference>
<dbReference type="GO" id="GO:0043020">
    <property type="term" value="C:NADPH oxidase complex"/>
    <property type="evidence" value="ECO:0007669"/>
    <property type="project" value="TreeGrafter"/>
</dbReference>
<evidence type="ECO:0000256" key="4">
    <source>
        <dbReference type="ARBA" id="ARBA00022989"/>
    </source>
</evidence>
<dbReference type="SFLD" id="SFLDG01168">
    <property type="entry name" value="Ferric_reductase_subgroup_(FRE"/>
    <property type="match status" value="1"/>
</dbReference>
<dbReference type="Pfam" id="PF08030">
    <property type="entry name" value="NAD_binding_6"/>
    <property type="match status" value="1"/>
</dbReference>
<evidence type="ECO:0000256" key="3">
    <source>
        <dbReference type="ARBA" id="ARBA00022982"/>
    </source>
</evidence>
<organism evidence="10 11">
    <name type="scientific">Dendryphion nanum</name>
    <dbReference type="NCBI Taxonomy" id="256645"/>
    <lineage>
        <taxon>Eukaryota</taxon>
        <taxon>Fungi</taxon>
        <taxon>Dikarya</taxon>
        <taxon>Ascomycota</taxon>
        <taxon>Pezizomycotina</taxon>
        <taxon>Dothideomycetes</taxon>
        <taxon>Pleosporomycetidae</taxon>
        <taxon>Pleosporales</taxon>
        <taxon>Torulaceae</taxon>
        <taxon>Dendryphion</taxon>
    </lineage>
</organism>
<keyword evidence="4 8" id="KW-1133">Transmembrane helix</keyword>
<keyword evidence="2 8" id="KW-0812">Transmembrane</keyword>
<dbReference type="OrthoDB" id="167398at2759"/>
<evidence type="ECO:0000256" key="8">
    <source>
        <dbReference type="SAM" id="Phobius"/>
    </source>
</evidence>
<feature type="transmembrane region" description="Helical" evidence="8">
    <location>
        <begin position="48"/>
        <end position="72"/>
    </location>
</feature>
<evidence type="ECO:0000313" key="11">
    <source>
        <dbReference type="Proteomes" id="UP000700596"/>
    </source>
</evidence>
<dbReference type="SFLD" id="SFLDS00052">
    <property type="entry name" value="Ferric_Reductase_Domain"/>
    <property type="match status" value="1"/>
</dbReference>